<comment type="similarity">
    <text evidence="1">Belongs to the terpene synthase family.</text>
</comment>
<dbReference type="GO" id="GO:0046872">
    <property type="term" value="F:metal ion binding"/>
    <property type="evidence" value="ECO:0007669"/>
    <property type="project" value="UniProtKB-KW"/>
</dbReference>
<dbReference type="RefSeq" id="WP_090402647.1">
    <property type="nucleotide sequence ID" value="NZ_FNKM01000002.1"/>
</dbReference>
<dbReference type="PANTHER" id="PTHR35201">
    <property type="entry name" value="TERPENE SYNTHASE"/>
    <property type="match status" value="1"/>
</dbReference>
<dbReference type="SMR" id="A0A1H1G2S1"/>
<comment type="caution">
    <text evidence="4">The sequence shown here is derived from an EMBL/GenBank/DDBJ whole genome shotgun (WGS) entry which is preliminary data.</text>
</comment>
<comment type="cofactor">
    <cofactor evidence="1">
        <name>Mg(2+)</name>
        <dbReference type="ChEBI" id="CHEBI:18420"/>
    </cofactor>
</comment>
<dbReference type="SUPFAM" id="SSF48576">
    <property type="entry name" value="Terpenoid synthases"/>
    <property type="match status" value="1"/>
</dbReference>
<reference evidence="3 5" key="1">
    <citation type="submission" date="2016-10" db="EMBL/GenBank/DDBJ databases">
        <authorList>
            <person name="Varghese N."/>
            <person name="Submissions S."/>
        </authorList>
    </citation>
    <scope>NUCLEOTIDE SEQUENCE [LARGE SCALE GENOMIC DNA]</scope>
    <source>
        <strain evidence="3 5">BS2976</strain>
    </source>
</reference>
<protein>
    <recommendedName>
        <fullName evidence="1">Terpene synthase</fullName>
        <ecNumber evidence="1">4.2.3.-</ecNumber>
    </recommendedName>
</protein>
<dbReference type="EMBL" id="VFES01000004">
    <property type="protein sequence ID" value="TWR67645.1"/>
    <property type="molecule type" value="Genomic_DNA"/>
</dbReference>
<dbReference type="Proteomes" id="UP000317267">
    <property type="component" value="Unassembled WGS sequence"/>
</dbReference>
<dbReference type="InterPro" id="IPR034686">
    <property type="entry name" value="Terpene_cyclase-like_2"/>
</dbReference>
<accession>A0A1H1G2S1</accession>
<keyword evidence="5" id="KW-1185">Reference proteome</keyword>
<sequence length="377" mass="43673">MSQYQKQKFDELFAMKLSPCFNPFRGIKPTHALKDEVEKGALQFMEQYRLYWQESQRKRLYGQDCGGIAGYIYQMAPDREHLQIGADFAIFTFTWDDEFCDEGPTRDKPLELADAAFRTMRCFEAHDVVIDESNRYAMAGHDILQRIKHLCPAHQTTRWVNTMRQWYFTEIQKAANVARGVRPKLNDYLVTRLHSGATPTFMLNVEIVNGLDLGPDLLSDRRIFVLMEIVALATNIGGDCYGYAKEVVRTADGYNIIDVLIDEYDCSTEQAFKLAFDMLANMLKRFVELRDEVLRTKHSPGAELYFQALEGYFVGAQRWCQETMRYRRLIDDTTDSQLTRPPPGFTDQWEGSSISEPSPIPSIAWWWRVGERANTLR</sequence>
<evidence type="ECO:0000256" key="1">
    <source>
        <dbReference type="RuleBase" id="RU366034"/>
    </source>
</evidence>
<proteinExistence type="inferred from homology"/>
<feature type="region of interest" description="Disordered" evidence="2">
    <location>
        <begin position="334"/>
        <end position="355"/>
    </location>
</feature>
<gene>
    <name evidence="4" type="ORF">FIV39_08890</name>
    <name evidence="3" type="ORF">SAMN04490186_3223</name>
</gene>
<dbReference type="InterPro" id="IPR008949">
    <property type="entry name" value="Isoprenoid_synthase_dom_sf"/>
</dbReference>
<dbReference type="AlphaFoldDB" id="A0A1H1G2S1"/>
<dbReference type="PANTHER" id="PTHR35201:SF4">
    <property type="entry name" value="BETA-PINACENE SYNTHASE-RELATED"/>
    <property type="match status" value="1"/>
</dbReference>
<name>A0A1H1G2S1_9PSED</name>
<dbReference type="Pfam" id="PF19086">
    <property type="entry name" value="Terpene_syn_C_2"/>
    <property type="match status" value="1"/>
</dbReference>
<reference evidence="4 6" key="2">
    <citation type="submission" date="2019-06" db="EMBL/GenBank/DDBJ databases">
        <title>Pseudomonas bimorpha sp. nov. isolated from bovine raw milk and skim milk concentrate.</title>
        <authorList>
            <person name="Hofmann K."/>
            <person name="Huptas C."/>
            <person name="Doll E."/>
            <person name="Scherer S."/>
            <person name="Wenning M."/>
        </authorList>
    </citation>
    <scope>NUCLEOTIDE SEQUENCE [LARGE SCALE GENOMIC DNA]</scope>
    <source>
        <strain evidence="4 6">DSM 17515</strain>
    </source>
</reference>
<keyword evidence="1" id="KW-0479">Metal-binding</keyword>
<evidence type="ECO:0000256" key="2">
    <source>
        <dbReference type="SAM" id="MobiDB-lite"/>
    </source>
</evidence>
<evidence type="ECO:0000313" key="6">
    <source>
        <dbReference type="Proteomes" id="UP000317267"/>
    </source>
</evidence>
<keyword evidence="1" id="KW-0456">Lyase</keyword>
<dbReference type="EC" id="4.2.3.-" evidence="1"/>
<dbReference type="Proteomes" id="UP000198740">
    <property type="component" value="Unassembled WGS sequence"/>
</dbReference>
<evidence type="ECO:0000313" key="3">
    <source>
        <dbReference type="EMBL" id="SDR07532.1"/>
    </source>
</evidence>
<dbReference type="GO" id="GO:0010333">
    <property type="term" value="F:terpene synthase activity"/>
    <property type="evidence" value="ECO:0007669"/>
    <property type="project" value="InterPro"/>
</dbReference>
<dbReference type="OrthoDB" id="2989600at2"/>
<keyword evidence="1" id="KW-0460">Magnesium</keyword>
<organism evidence="4 6">
    <name type="scientific">Pseudomonas grimontii</name>
    <dbReference type="NCBI Taxonomy" id="129847"/>
    <lineage>
        <taxon>Bacteria</taxon>
        <taxon>Pseudomonadati</taxon>
        <taxon>Pseudomonadota</taxon>
        <taxon>Gammaproteobacteria</taxon>
        <taxon>Pseudomonadales</taxon>
        <taxon>Pseudomonadaceae</taxon>
        <taxon>Pseudomonas</taxon>
    </lineage>
</organism>
<evidence type="ECO:0000313" key="5">
    <source>
        <dbReference type="Proteomes" id="UP000198740"/>
    </source>
</evidence>
<dbReference type="EMBL" id="FNKM01000002">
    <property type="protein sequence ID" value="SDR07532.1"/>
    <property type="molecule type" value="Genomic_DNA"/>
</dbReference>
<evidence type="ECO:0000313" key="4">
    <source>
        <dbReference type="EMBL" id="TWR67645.1"/>
    </source>
</evidence>
<dbReference type="Gene3D" id="1.10.600.10">
    <property type="entry name" value="Farnesyl Diphosphate Synthase"/>
    <property type="match status" value="1"/>
</dbReference>